<sequence length="90" mass="9438">MVPPAFPKPELLVTLTGWLEIIGAVGIVIPAVSPYAAVGLALLLAAMFPANVHAARRRLTLSGKPATPLLPRTLLQLVFLAAVLLAGFMK</sequence>
<feature type="transmembrane region" description="Helical" evidence="1">
    <location>
        <begin position="21"/>
        <end position="48"/>
    </location>
</feature>
<dbReference type="PANTHER" id="PTHR36974:SF1">
    <property type="entry name" value="DOXX FAMILY MEMBRANE PROTEIN"/>
    <property type="match status" value="1"/>
</dbReference>
<evidence type="ECO:0000313" key="2">
    <source>
        <dbReference type="EMBL" id="CAG5082733.1"/>
    </source>
</evidence>
<gene>
    <name evidence="2" type="primary">txxe 1332</name>
    <name evidence="2" type="ORF">TXXE_06305</name>
</gene>
<organism evidence="2 3">
    <name type="scientific">Thermobacillus xylanilyticus</name>
    <dbReference type="NCBI Taxonomy" id="76633"/>
    <lineage>
        <taxon>Bacteria</taxon>
        <taxon>Bacillati</taxon>
        <taxon>Bacillota</taxon>
        <taxon>Bacilli</taxon>
        <taxon>Bacillales</taxon>
        <taxon>Paenibacillaceae</taxon>
        <taxon>Thermobacillus</taxon>
    </lineage>
</organism>
<keyword evidence="1" id="KW-0472">Membrane</keyword>
<keyword evidence="1" id="KW-0812">Transmembrane</keyword>
<dbReference type="Proteomes" id="UP000681526">
    <property type="component" value="Unassembled WGS sequence"/>
</dbReference>
<keyword evidence="3" id="KW-1185">Reference proteome</keyword>
<reference evidence="2 3" key="1">
    <citation type="submission" date="2021-04" db="EMBL/GenBank/DDBJ databases">
        <authorList>
            <person name="Rakotoarivonina H."/>
        </authorList>
    </citation>
    <scope>NUCLEOTIDE SEQUENCE [LARGE SCALE GENOMIC DNA]</scope>
    <source>
        <strain evidence="2 3">XE</strain>
    </source>
</reference>
<accession>A0ABN7RQC3</accession>
<feature type="transmembrane region" description="Helical" evidence="1">
    <location>
        <begin position="69"/>
        <end position="89"/>
    </location>
</feature>
<name>A0ABN7RQC3_THEXY</name>
<comment type="caution">
    <text evidence="2">The sequence shown here is derived from an EMBL/GenBank/DDBJ whole genome shotgun (WGS) entry which is preliminary data.</text>
</comment>
<evidence type="ECO:0008006" key="4">
    <source>
        <dbReference type="Google" id="ProtNLM"/>
    </source>
</evidence>
<proteinExistence type="predicted"/>
<protein>
    <recommendedName>
        <fullName evidence="4">DoxX family protein</fullName>
    </recommendedName>
</protein>
<dbReference type="PANTHER" id="PTHR36974">
    <property type="entry name" value="MEMBRANE PROTEIN-RELATED"/>
    <property type="match status" value="1"/>
</dbReference>
<dbReference type="EMBL" id="CAJRAY010000026">
    <property type="protein sequence ID" value="CAG5082733.1"/>
    <property type="molecule type" value="Genomic_DNA"/>
</dbReference>
<evidence type="ECO:0000313" key="3">
    <source>
        <dbReference type="Proteomes" id="UP000681526"/>
    </source>
</evidence>
<evidence type="ECO:0000256" key="1">
    <source>
        <dbReference type="SAM" id="Phobius"/>
    </source>
</evidence>
<keyword evidence="1" id="KW-1133">Transmembrane helix</keyword>